<protein>
    <submittedName>
        <fullName evidence="1">Carboxypeptidase-like regulatory domain-containing protein</fullName>
    </submittedName>
</protein>
<evidence type="ECO:0000313" key="2">
    <source>
        <dbReference type="Proteomes" id="UP000306552"/>
    </source>
</evidence>
<keyword evidence="1" id="KW-0121">Carboxypeptidase</keyword>
<dbReference type="EMBL" id="SWMU01000006">
    <property type="protein sequence ID" value="TKS55429.1"/>
    <property type="molecule type" value="Genomic_DNA"/>
</dbReference>
<keyword evidence="1" id="KW-0378">Hydrolase</keyword>
<keyword evidence="2" id="KW-1185">Reference proteome</keyword>
<gene>
    <name evidence="1" type="ORF">FCN74_11740</name>
</gene>
<reference evidence="1 2" key="1">
    <citation type="submission" date="2019-04" db="EMBL/GenBank/DDBJ databases">
        <title>Psychroflexus halotolerans sp. nov., isolated from a marine solar saltern.</title>
        <authorList>
            <person name="Feng X."/>
        </authorList>
    </citation>
    <scope>NUCLEOTIDE SEQUENCE [LARGE SCALE GENOMIC DNA]</scope>
    <source>
        <strain evidence="1 2">WDS2C27</strain>
    </source>
</reference>
<proteinExistence type="predicted"/>
<accession>A0A4U5TNB7</accession>
<dbReference type="Pfam" id="PF13715">
    <property type="entry name" value="CarbopepD_reg_2"/>
    <property type="match status" value="1"/>
</dbReference>
<dbReference type="RefSeq" id="WP_138932800.1">
    <property type="nucleotide sequence ID" value="NZ_SWMU01000006.1"/>
</dbReference>
<keyword evidence="1" id="KW-0645">Protease</keyword>
<organism evidence="1 2">
    <name type="scientific">Mesohalobacter halotolerans</name>
    <dbReference type="NCBI Taxonomy" id="1883405"/>
    <lineage>
        <taxon>Bacteria</taxon>
        <taxon>Pseudomonadati</taxon>
        <taxon>Bacteroidota</taxon>
        <taxon>Flavobacteriia</taxon>
        <taxon>Flavobacteriales</taxon>
        <taxon>Flavobacteriaceae</taxon>
        <taxon>Mesohalobacter</taxon>
    </lineage>
</organism>
<sequence>MKYLLLILLTCQINFLFSQVPERQILKGKINVPSDAEAKNISVYNINTKKGTTTNAYGEFLLKVKNKDHVLISSVQFQNFEIEITENIMKERDIVIQIKENVNQLNEVTVTSNLLSGNLNVDIKKIETDETNLNIDQKELISGYDADITIDSQIRSNNVAIDDEYLDYGMDFVKIFKRYIKKKPVSKKDKVIENIDVEIRKMYDNAFFKEYFDIDENQINAFIFYADEHGLTSELLKKGNEMDLLQFLLDKSKEFNNPSVKMD</sequence>
<dbReference type="AlphaFoldDB" id="A0A4U5TNB7"/>
<dbReference type="Proteomes" id="UP000306552">
    <property type="component" value="Unassembled WGS sequence"/>
</dbReference>
<dbReference type="OrthoDB" id="1436952at2"/>
<dbReference type="GO" id="GO:0004180">
    <property type="term" value="F:carboxypeptidase activity"/>
    <property type="evidence" value="ECO:0007669"/>
    <property type="project" value="UniProtKB-KW"/>
</dbReference>
<dbReference type="InterPro" id="IPR008969">
    <property type="entry name" value="CarboxyPept-like_regulatory"/>
</dbReference>
<comment type="caution">
    <text evidence="1">The sequence shown here is derived from an EMBL/GenBank/DDBJ whole genome shotgun (WGS) entry which is preliminary data.</text>
</comment>
<evidence type="ECO:0000313" key="1">
    <source>
        <dbReference type="EMBL" id="TKS55429.1"/>
    </source>
</evidence>
<dbReference type="SUPFAM" id="SSF49464">
    <property type="entry name" value="Carboxypeptidase regulatory domain-like"/>
    <property type="match status" value="1"/>
</dbReference>
<name>A0A4U5TNB7_9FLAO</name>